<dbReference type="GO" id="GO:0000049">
    <property type="term" value="F:tRNA binding"/>
    <property type="evidence" value="ECO:0007669"/>
    <property type="project" value="TreeGrafter"/>
</dbReference>
<feature type="domain" description="YrdC-like" evidence="15">
    <location>
        <begin position="46"/>
        <end position="234"/>
    </location>
</feature>
<keyword evidence="9 13" id="KW-0547">Nucleotide-binding</keyword>
<comment type="caution">
    <text evidence="16">The sequence shown here is derived from an EMBL/GenBank/DDBJ whole genome shotgun (WGS) entry which is preliminary data.</text>
</comment>
<keyword evidence="6 13" id="KW-0808">Transferase</keyword>
<keyword evidence="7 13" id="KW-0819">tRNA processing</keyword>
<feature type="binding site" evidence="14">
    <location>
        <position position="177"/>
    </location>
    <ligand>
        <name>ATP</name>
        <dbReference type="ChEBI" id="CHEBI:30616"/>
    </ligand>
</feature>
<feature type="binding site" evidence="14">
    <location>
        <position position="215"/>
    </location>
    <ligand>
        <name>L-threonine</name>
        <dbReference type="ChEBI" id="CHEBI:57926"/>
    </ligand>
</feature>
<dbReference type="RefSeq" id="WP_076285717.1">
    <property type="nucleotide sequence ID" value="NZ_MPTW01000012.1"/>
</dbReference>
<keyword evidence="5 13" id="KW-0963">Cytoplasm</keyword>
<dbReference type="GO" id="GO:0005737">
    <property type="term" value="C:cytoplasm"/>
    <property type="evidence" value="ECO:0007669"/>
    <property type="project" value="UniProtKB-SubCell"/>
</dbReference>
<dbReference type="NCBIfam" id="TIGR00057">
    <property type="entry name" value="L-threonylcarbamoyladenylate synthase"/>
    <property type="match status" value="1"/>
</dbReference>
<feature type="binding site" evidence="14">
    <location>
        <position position="91"/>
    </location>
    <ligand>
        <name>ATP</name>
        <dbReference type="ChEBI" id="CHEBI:30616"/>
    </ligand>
</feature>
<dbReference type="InterPro" id="IPR010923">
    <property type="entry name" value="T(6)A37_SUA5"/>
</dbReference>
<keyword evidence="8 13" id="KW-0548">Nucleotidyltransferase</keyword>
<dbReference type="GO" id="GO:0005524">
    <property type="term" value="F:ATP binding"/>
    <property type="evidence" value="ECO:0007669"/>
    <property type="project" value="UniProtKB-UniRule"/>
</dbReference>
<dbReference type="GO" id="GO:0006450">
    <property type="term" value="P:regulation of translational fidelity"/>
    <property type="evidence" value="ECO:0007669"/>
    <property type="project" value="TreeGrafter"/>
</dbReference>
<dbReference type="InterPro" id="IPR017945">
    <property type="entry name" value="DHBP_synth_RibB-like_a/b_dom"/>
</dbReference>
<feature type="binding site" evidence="14">
    <location>
        <position position="68"/>
    </location>
    <ligand>
        <name>L-threonine</name>
        <dbReference type="ChEBI" id="CHEBI:57926"/>
    </ligand>
</feature>
<feature type="binding site" evidence="14">
    <location>
        <position position="297"/>
    </location>
    <ligand>
        <name>ATP</name>
        <dbReference type="ChEBI" id="CHEBI:30616"/>
    </ligand>
</feature>
<dbReference type="InterPro" id="IPR005145">
    <property type="entry name" value="Sua5_C"/>
</dbReference>
<dbReference type="GO" id="GO:0061710">
    <property type="term" value="F:L-threonylcarbamoyladenylate synthase"/>
    <property type="evidence" value="ECO:0007669"/>
    <property type="project" value="UniProtKB-EC"/>
</dbReference>
<feature type="binding site" evidence="14">
    <location>
        <position position="100"/>
    </location>
    <ligand>
        <name>L-threonine</name>
        <dbReference type="ChEBI" id="CHEBI:57926"/>
    </ligand>
</feature>
<dbReference type="Gene3D" id="3.40.50.11030">
    <property type="entry name" value="Threonylcarbamoyl-AMP synthase, C-terminal domain"/>
    <property type="match status" value="1"/>
</dbReference>
<comment type="function">
    <text evidence="13">Required for the formation of a threonylcarbamoyl group on adenosine at position 37 (t(6)A37) in tRNAs that read codons beginning with adenine.</text>
</comment>
<gene>
    <name evidence="16" type="ORF">BSK65_20015</name>
</gene>
<dbReference type="GO" id="GO:0008033">
    <property type="term" value="P:tRNA processing"/>
    <property type="evidence" value="ECO:0007669"/>
    <property type="project" value="UniProtKB-KW"/>
</dbReference>
<dbReference type="InterPro" id="IPR050156">
    <property type="entry name" value="TC-AMP_synthase_SUA5"/>
</dbReference>
<dbReference type="InterPro" id="IPR038385">
    <property type="entry name" value="Sua5/YwlC_C"/>
</dbReference>
<dbReference type="SUPFAM" id="SSF55821">
    <property type="entry name" value="YrdC/RibB"/>
    <property type="match status" value="1"/>
</dbReference>
<dbReference type="PROSITE" id="PS51163">
    <property type="entry name" value="YRDC"/>
    <property type="match status" value="1"/>
</dbReference>
<dbReference type="PIRSF" id="PIRSF004930">
    <property type="entry name" value="Tln_factor_SUA5"/>
    <property type="match status" value="1"/>
</dbReference>
<evidence type="ECO:0000256" key="9">
    <source>
        <dbReference type="ARBA" id="ARBA00022741"/>
    </source>
</evidence>
<feature type="binding site" evidence="14">
    <location>
        <position position="230"/>
    </location>
    <ligand>
        <name>ATP</name>
        <dbReference type="ChEBI" id="CHEBI:30616"/>
    </ligand>
</feature>
<evidence type="ECO:0000256" key="12">
    <source>
        <dbReference type="ARBA" id="ARBA00048366"/>
    </source>
</evidence>
<dbReference type="Pfam" id="PF01300">
    <property type="entry name" value="Sua5_yciO_yrdC"/>
    <property type="match status" value="1"/>
</dbReference>
<dbReference type="GO" id="GO:0003725">
    <property type="term" value="F:double-stranded RNA binding"/>
    <property type="evidence" value="ECO:0007669"/>
    <property type="project" value="UniProtKB-UniRule"/>
</dbReference>
<comment type="similarity">
    <text evidence="2 13">Belongs to the SUA5 family.</text>
</comment>
<dbReference type="Pfam" id="PF03481">
    <property type="entry name" value="Sua5_C"/>
    <property type="match status" value="1"/>
</dbReference>
<dbReference type="InterPro" id="IPR006070">
    <property type="entry name" value="Sua5-like_dom"/>
</dbReference>
<evidence type="ECO:0000256" key="11">
    <source>
        <dbReference type="ARBA" id="ARBA00029774"/>
    </source>
</evidence>
<dbReference type="FunFam" id="3.90.870.10:FF:000009">
    <property type="entry name" value="Threonylcarbamoyl-AMP synthase, putative"/>
    <property type="match status" value="1"/>
</dbReference>
<dbReference type="EMBL" id="MPTW01000012">
    <property type="protein sequence ID" value="OME67388.1"/>
    <property type="molecule type" value="Genomic_DNA"/>
</dbReference>
<evidence type="ECO:0000259" key="15">
    <source>
        <dbReference type="PROSITE" id="PS51163"/>
    </source>
</evidence>
<protein>
    <recommendedName>
        <fullName evidence="4 13">Threonylcarbamoyl-AMP synthase</fullName>
        <shortName evidence="13">TC-AMP synthase</shortName>
        <ecNumber evidence="3 13">2.7.7.87</ecNumber>
    </recommendedName>
    <alternativeName>
        <fullName evidence="11 13">L-threonylcarbamoyladenylate synthase</fullName>
    </alternativeName>
</protein>
<proteinExistence type="inferred from homology"/>
<organism evidence="16 17">
    <name type="scientific">Paenibacillus odorifer</name>
    <dbReference type="NCBI Taxonomy" id="189426"/>
    <lineage>
        <taxon>Bacteria</taxon>
        <taxon>Bacillati</taxon>
        <taxon>Bacillota</taxon>
        <taxon>Bacilli</taxon>
        <taxon>Bacillales</taxon>
        <taxon>Paenibacillaceae</taxon>
        <taxon>Paenibacillus</taxon>
    </lineage>
</organism>
<evidence type="ECO:0000256" key="6">
    <source>
        <dbReference type="ARBA" id="ARBA00022679"/>
    </source>
</evidence>
<evidence type="ECO:0000256" key="4">
    <source>
        <dbReference type="ARBA" id="ARBA00015492"/>
    </source>
</evidence>
<comment type="catalytic activity">
    <reaction evidence="12 13">
        <text>L-threonine + hydrogencarbonate + ATP = L-threonylcarbamoyladenylate + diphosphate + H2O</text>
        <dbReference type="Rhea" id="RHEA:36407"/>
        <dbReference type="ChEBI" id="CHEBI:15377"/>
        <dbReference type="ChEBI" id="CHEBI:17544"/>
        <dbReference type="ChEBI" id="CHEBI:30616"/>
        <dbReference type="ChEBI" id="CHEBI:33019"/>
        <dbReference type="ChEBI" id="CHEBI:57926"/>
        <dbReference type="ChEBI" id="CHEBI:73682"/>
        <dbReference type="EC" id="2.7.7.87"/>
    </reaction>
</comment>
<evidence type="ECO:0000256" key="1">
    <source>
        <dbReference type="ARBA" id="ARBA00004496"/>
    </source>
</evidence>
<accession>A0A1R0ZDA4</accession>
<dbReference type="PANTHER" id="PTHR17490:SF16">
    <property type="entry name" value="THREONYLCARBAMOYL-AMP SYNTHASE"/>
    <property type="match status" value="1"/>
</dbReference>
<reference evidence="16 17" key="1">
    <citation type="submission" date="2016-11" db="EMBL/GenBank/DDBJ databases">
        <title>Paenibacillus species isolates.</title>
        <authorList>
            <person name="Beno S.M."/>
        </authorList>
    </citation>
    <scope>NUCLEOTIDE SEQUENCE [LARGE SCALE GENOMIC DNA]</scope>
    <source>
        <strain evidence="16 17">FSL H7-0443</strain>
    </source>
</reference>
<evidence type="ECO:0000256" key="13">
    <source>
        <dbReference type="PIRNR" id="PIRNR004930"/>
    </source>
</evidence>
<feature type="binding site" evidence="14">
    <location>
        <position position="95"/>
    </location>
    <ligand>
        <name>ATP</name>
        <dbReference type="ChEBI" id="CHEBI:30616"/>
    </ligand>
</feature>
<feature type="binding site" evidence="14">
    <location>
        <position position="151"/>
    </location>
    <ligand>
        <name>ATP</name>
        <dbReference type="ChEBI" id="CHEBI:30616"/>
    </ligand>
</feature>
<evidence type="ECO:0000313" key="16">
    <source>
        <dbReference type="EMBL" id="OME67388.1"/>
    </source>
</evidence>
<evidence type="ECO:0000256" key="5">
    <source>
        <dbReference type="ARBA" id="ARBA00022490"/>
    </source>
</evidence>
<keyword evidence="10 13" id="KW-0067">ATP-binding</keyword>
<evidence type="ECO:0000256" key="10">
    <source>
        <dbReference type="ARBA" id="ARBA00022840"/>
    </source>
</evidence>
<evidence type="ECO:0000256" key="2">
    <source>
        <dbReference type="ARBA" id="ARBA00007663"/>
    </source>
</evidence>
<dbReference type="Gene3D" id="3.90.870.10">
    <property type="entry name" value="DHBP synthase"/>
    <property type="match status" value="1"/>
</dbReference>
<feature type="binding site" evidence="14">
    <location>
        <position position="175"/>
    </location>
    <ligand>
        <name>L-threonine</name>
        <dbReference type="ChEBI" id="CHEBI:57926"/>
    </ligand>
</feature>
<comment type="subcellular location">
    <subcellularLocation>
        <location evidence="1 13">Cytoplasm</location>
    </subcellularLocation>
</comment>
<dbReference type="Proteomes" id="UP000187425">
    <property type="component" value="Unassembled WGS sequence"/>
</dbReference>
<dbReference type="OrthoDB" id="9814580at2"/>
<evidence type="ECO:0000256" key="14">
    <source>
        <dbReference type="PIRSR" id="PIRSR004930-1"/>
    </source>
</evidence>
<evidence type="ECO:0000256" key="7">
    <source>
        <dbReference type="ARBA" id="ARBA00022694"/>
    </source>
</evidence>
<evidence type="ECO:0000256" key="3">
    <source>
        <dbReference type="ARBA" id="ARBA00012584"/>
    </source>
</evidence>
<dbReference type="PANTHER" id="PTHR17490">
    <property type="entry name" value="SUA5"/>
    <property type="match status" value="1"/>
</dbReference>
<evidence type="ECO:0000256" key="8">
    <source>
        <dbReference type="ARBA" id="ARBA00022695"/>
    </source>
</evidence>
<feature type="binding site" evidence="14">
    <location>
        <position position="155"/>
    </location>
    <ligand>
        <name>L-threonine</name>
        <dbReference type="ChEBI" id="CHEBI:57926"/>
    </ligand>
</feature>
<evidence type="ECO:0000313" key="17">
    <source>
        <dbReference type="Proteomes" id="UP000187425"/>
    </source>
</evidence>
<dbReference type="EC" id="2.7.7.87" evidence="3 13"/>
<name>A0A1R0ZDA4_9BACL</name>
<feature type="binding site" evidence="14">
    <location>
        <position position="185"/>
    </location>
    <ligand>
        <name>ATP</name>
        <dbReference type="ChEBI" id="CHEBI:30616"/>
    </ligand>
</feature>
<dbReference type="AlphaFoldDB" id="A0A1R0ZDA4"/>
<sequence length="413" mass="42235">MNEPHDPLFAVQRRSGNRNETVYWELDLLEDAASDSGVLQPSEENKLAIVEAAAMLREGGTVAFPTETVYGLGADARNTAAVEAVFAAKGRPSDNPLIVHIADPGALDELVTEVHPTAAVLMDAYWPGPLTVVLPVREGVLSSCVTAGLDTVGVRMPDHPVALALISAAGCPVAAPSANRSGRPSPTLASHVMEDLAGYIGGVLDGGAAGVGLESTVVQVQPDGKVAVLRPGGITLEQLAAVVGAEAIAAEPAVVKEFGTSAAAEAPVATAPKECHGAEAVSDSSAPRAPGMKYTHYAPRGWLGVVSGSSPQRVADEAASLLQAAQLNGEVTGLLLFEEHKPLYPADPAACVLSLGSLSSPEEGARSLYAALRRFDEAGATYILAEACPYTGLGVAIMNRLMKAAGGSVIDAG</sequence>